<sequence length="768" mass="83929">MIHFSSIPLAALPLESHLQKRLAAYLIASEGLTRYADAEPFLPSIQHKPHGCVPFPIATKNSRGPIAAGAEKRERHTLGVPANLGYKRQHPEMCNETTALCGSCGFQRHIHYHRCMAWLWSYRQIKWGFTTPLGSIPKPKNCPFLDGEVKLEIQPGRCPNTQCPGHMIKVEMDRVSTDTRAAADKIEEQRIKLGLKKRTRPQGFQDPLEVGRPHQRKIPVVILDGRPDEGSGKSQEEQGVEEEEGQKSQSEVSSSEQEYPGGIGIPRESWSVWRDHARRLRGVTFLKSPFDPFVPCMSTLCSVPSPLTLRSINRDTSIRCGQELESSIALRDEKRPPVREEPAHSFVVLHNCFDPDPFVAKLLPALREIRSALPSPIATMHALSLAASVALLLQGVAAVPAPTLVARADVLAPTAAWISVNDKGVPTTVTPVPTTISGTPTFASAAPNALTGSVFTITDFRLVQVTTSTGSPPLATADSKSGAGAFAPCSNANGDFSPFCDPAKDSQLFVDGTYYVTWDPTVLIKGNKTNVNVKIQGKAVNGTTVGDIVLNDDTDKTNPAAWGYYAWNVNGNLIPSGQDNATIELLMSYTVDNVAQKEITGPRVLVVKRPQFHPQPAKLPKGAELYIALPAVFGFIVIALIGGCLWNRSTRQIGLGNVMSRSRHGYGIGKARAQRLGARVRQSIFHGRKSRGIQLREREMDLGGDGYVYRDDPLPGQRPADRPRRDSDALGSLAGSPTSTHFQDQDVRGAGGGNAFREELRRQERERY</sequence>
<dbReference type="EMBL" id="JMSE01000487">
    <property type="protein sequence ID" value="KDN69712.1"/>
    <property type="molecule type" value="Genomic_DNA"/>
</dbReference>
<name>A0A066XLF1_COLSU</name>
<keyword evidence="2" id="KW-0472">Membrane</keyword>
<dbReference type="InterPro" id="IPR028000">
    <property type="entry name" value="Pma1"/>
</dbReference>
<gene>
    <name evidence="3" type="ORF">CSUB01_00296</name>
</gene>
<evidence type="ECO:0000256" key="2">
    <source>
        <dbReference type="SAM" id="Phobius"/>
    </source>
</evidence>
<evidence type="ECO:0000256" key="1">
    <source>
        <dbReference type="SAM" id="MobiDB-lite"/>
    </source>
</evidence>
<dbReference type="AlphaFoldDB" id="A0A066XLF1"/>
<feature type="region of interest" description="Disordered" evidence="1">
    <location>
        <begin position="194"/>
        <end position="263"/>
    </location>
</feature>
<reference evidence="4" key="1">
    <citation type="journal article" date="2014" name="Genome Announc.">
        <title>Draft genome sequence of Colletotrichum sublineola, a destructive pathogen of cultivated sorghum.</title>
        <authorList>
            <person name="Baroncelli R."/>
            <person name="Sanz-Martin J.M."/>
            <person name="Rech G.E."/>
            <person name="Sukno S.A."/>
            <person name="Thon M.R."/>
        </authorList>
    </citation>
    <scope>NUCLEOTIDE SEQUENCE [LARGE SCALE GENOMIC DNA]</scope>
    <source>
        <strain evidence="4">TX430BB</strain>
    </source>
</reference>
<evidence type="ECO:0000313" key="4">
    <source>
        <dbReference type="Proteomes" id="UP000027238"/>
    </source>
</evidence>
<accession>A0A066XLF1</accession>
<protein>
    <submittedName>
        <fullName evidence="3">Uncharacterized protein</fullName>
    </submittedName>
</protein>
<feature type="compositionally biased region" description="Low complexity" evidence="1">
    <location>
        <begin position="247"/>
        <end position="258"/>
    </location>
</feature>
<dbReference type="HOGENOM" id="CLU_363693_0_0_1"/>
<organism evidence="3 4">
    <name type="scientific">Colletotrichum sublineola</name>
    <name type="common">Sorghum anthracnose fungus</name>
    <dbReference type="NCBI Taxonomy" id="1173701"/>
    <lineage>
        <taxon>Eukaryota</taxon>
        <taxon>Fungi</taxon>
        <taxon>Dikarya</taxon>
        <taxon>Ascomycota</taxon>
        <taxon>Pezizomycotina</taxon>
        <taxon>Sordariomycetes</taxon>
        <taxon>Hypocreomycetidae</taxon>
        <taxon>Glomerellales</taxon>
        <taxon>Glomerellaceae</taxon>
        <taxon>Colletotrichum</taxon>
        <taxon>Colletotrichum graminicola species complex</taxon>
    </lineage>
</organism>
<keyword evidence="2" id="KW-1133">Transmembrane helix</keyword>
<dbReference type="Proteomes" id="UP000027238">
    <property type="component" value="Unassembled WGS sequence"/>
</dbReference>
<comment type="caution">
    <text evidence="3">The sequence shown here is derived from an EMBL/GenBank/DDBJ whole genome shotgun (WGS) entry which is preliminary data.</text>
</comment>
<proteinExistence type="predicted"/>
<feature type="region of interest" description="Disordered" evidence="1">
    <location>
        <begin position="704"/>
        <end position="768"/>
    </location>
</feature>
<feature type="transmembrane region" description="Helical" evidence="2">
    <location>
        <begin position="625"/>
        <end position="646"/>
    </location>
</feature>
<dbReference type="OrthoDB" id="4084551at2759"/>
<dbReference type="Pfam" id="PF14610">
    <property type="entry name" value="Psg1"/>
    <property type="match status" value="1"/>
</dbReference>
<evidence type="ECO:0000313" key="3">
    <source>
        <dbReference type="EMBL" id="KDN69712.1"/>
    </source>
</evidence>
<feature type="compositionally biased region" description="Basic and acidic residues" evidence="1">
    <location>
        <begin position="756"/>
        <end position="768"/>
    </location>
</feature>
<keyword evidence="4" id="KW-1185">Reference proteome</keyword>
<feature type="compositionally biased region" description="Basic and acidic residues" evidence="1">
    <location>
        <begin position="225"/>
        <end position="236"/>
    </location>
</feature>
<feature type="compositionally biased region" description="Basic and acidic residues" evidence="1">
    <location>
        <begin position="708"/>
        <end position="728"/>
    </location>
</feature>
<dbReference type="eggNOG" id="ENOG502QVDR">
    <property type="taxonomic scope" value="Eukaryota"/>
</dbReference>
<keyword evidence="2" id="KW-0812">Transmembrane</keyword>